<dbReference type="EMBL" id="FOXX01000017">
    <property type="protein sequence ID" value="SFQ86061.1"/>
    <property type="molecule type" value="Genomic_DNA"/>
</dbReference>
<feature type="compositionally biased region" description="Basic and acidic residues" evidence="1">
    <location>
        <begin position="43"/>
        <end position="58"/>
    </location>
</feature>
<dbReference type="InterPro" id="IPR050245">
    <property type="entry name" value="PrsA_foldase"/>
</dbReference>
<feature type="signal peptide" evidence="2">
    <location>
        <begin position="1"/>
        <end position="27"/>
    </location>
</feature>
<dbReference type="GeneID" id="93713093"/>
<dbReference type="Pfam" id="PF13623">
    <property type="entry name" value="SurA_N_2"/>
    <property type="match status" value="1"/>
</dbReference>
<evidence type="ECO:0000313" key="3">
    <source>
        <dbReference type="EMBL" id="SFQ86061.1"/>
    </source>
</evidence>
<feature type="compositionally biased region" description="Polar residues" evidence="1">
    <location>
        <begin position="87"/>
        <end position="98"/>
    </location>
</feature>
<evidence type="ECO:0000256" key="2">
    <source>
        <dbReference type="SAM" id="SignalP"/>
    </source>
</evidence>
<dbReference type="PROSITE" id="PS51257">
    <property type="entry name" value="PROKAR_LIPOPROTEIN"/>
    <property type="match status" value="1"/>
</dbReference>
<comment type="caution">
    <text evidence="3">The sequence shown here is derived from an EMBL/GenBank/DDBJ whole genome shotgun (WGS) entry which is preliminary data.</text>
</comment>
<feature type="region of interest" description="Disordered" evidence="1">
    <location>
        <begin position="183"/>
        <end position="258"/>
    </location>
</feature>
<keyword evidence="4" id="KW-1185">Reference proteome</keyword>
<organism evidence="3 4">
    <name type="scientific">Priestia endophytica DSM 13796</name>
    <dbReference type="NCBI Taxonomy" id="1121089"/>
    <lineage>
        <taxon>Bacteria</taxon>
        <taxon>Bacillati</taxon>
        <taxon>Bacillota</taxon>
        <taxon>Bacilli</taxon>
        <taxon>Bacillales</taxon>
        <taxon>Bacillaceae</taxon>
        <taxon>Priestia</taxon>
    </lineage>
</organism>
<sequence length="258" mass="29234">MKKFTYPLIAGLLAVALTACGSNDDNASDKSKDTQTEQQTSKQDQEKQMKEMQEKLAKQKVDEKKIVATVNGQKILGSDYNMALSTSQSQMQQFGQDPTSKEATKQIKKQTLDGLVNQELISQDAAKKGYKATDEEIQKELDEVKKPYKTDKEFNKALKEADLSLDDLKAQISDVVQTNKYVEKEIPKGTVTDKQIQDTYDQQVQQLKQSDSKQQQEVPKLEDVKPQIKQSLEEQNQQENLMNKVNELKKDGKVDVKI</sequence>
<keyword evidence="2" id="KW-0732">Signal</keyword>
<gene>
    <name evidence="3" type="ORF">SAMN02745910_04561</name>
</gene>
<feature type="region of interest" description="Disordered" evidence="1">
    <location>
        <begin position="87"/>
        <end position="106"/>
    </location>
</feature>
<evidence type="ECO:0000313" key="4">
    <source>
        <dbReference type="Proteomes" id="UP000182762"/>
    </source>
</evidence>
<dbReference type="InterPro" id="IPR027304">
    <property type="entry name" value="Trigger_fact/SurA_dom_sf"/>
</dbReference>
<feature type="compositionally biased region" description="Basic and acidic residues" evidence="1">
    <location>
        <begin position="246"/>
        <end position="258"/>
    </location>
</feature>
<feature type="region of interest" description="Disordered" evidence="1">
    <location>
        <begin position="21"/>
        <end position="58"/>
    </location>
</feature>
<protein>
    <submittedName>
        <fullName evidence="3">SurA N-terminal domain-containing protein</fullName>
    </submittedName>
</protein>
<reference evidence="3 4" key="1">
    <citation type="submission" date="2016-10" db="EMBL/GenBank/DDBJ databases">
        <authorList>
            <person name="Varghese N."/>
            <person name="Submissions S."/>
        </authorList>
    </citation>
    <scope>NUCLEOTIDE SEQUENCE [LARGE SCALE GENOMIC DNA]</scope>
    <source>
        <strain evidence="3 4">DSM 13796</strain>
    </source>
</reference>
<accession>A0A1I6BYP9</accession>
<dbReference type="SUPFAM" id="SSF109998">
    <property type="entry name" value="Triger factor/SurA peptide-binding domain-like"/>
    <property type="match status" value="1"/>
</dbReference>
<dbReference type="Proteomes" id="UP000182762">
    <property type="component" value="Unassembled WGS sequence"/>
</dbReference>
<feature type="compositionally biased region" description="Low complexity" evidence="1">
    <location>
        <begin position="197"/>
        <end position="216"/>
    </location>
</feature>
<dbReference type="Gene3D" id="1.10.4030.10">
    <property type="entry name" value="Porin chaperone SurA, peptide-binding domain"/>
    <property type="match status" value="1"/>
</dbReference>
<name>A0A1I6BYP9_9BACI</name>
<proteinExistence type="predicted"/>
<feature type="chain" id="PRO_5045825440" evidence="2">
    <location>
        <begin position="28"/>
        <end position="258"/>
    </location>
</feature>
<evidence type="ECO:0000256" key="1">
    <source>
        <dbReference type="SAM" id="MobiDB-lite"/>
    </source>
</evidence>
<dbReference type="RefSeq" id="WP_061802943.1">
    <property type="nucleotide sequence ID" value="NZ_FOXX01000017.1"/>
</dbReference>
<dbReference type="PANTHER" id="PTHR47245:SF2">
    <property type="entry name" value="PEPTIDYL-PROLYL CIS-TRANS ISOMERASE HP_0175-RELATED"/>
    <property type="match status" value="1"/>
</dbReference>
<dbReference type="PANTHER" id="PTHR47245">
    <property type="entry name" value="PEPTIDYLPROLYL ISOMERASE"/>
    <property type="match status" value="1"/>
</dbReference>